<accession>A0A6J7HYX0</accession>
<dbReference type="Pfam" id="PF13343">
    <property type="entry name" value="SBP_bac_6"/>
    <property type="match status" value="1"/>
</dbReference>
<evidence type="ECO:0000313" key="2">
    <source>
        <dbReference type="EMBL" id="CAB4923668.1"/>
    </source>
</evidence>
<dbReference type="PANTHER" id="PTHR30006:SF2">
    <property type="entry name" value="ABC TRANSPORTER SUBSTRATE-BINDING PROTEIN"/>
    <property type="match status" value="1"/>
</dbReference>
<dbReference type="Gene3D" id="3.40.190.10">
    <property type="entry name" value="Periplasmic binding protein-like II"/>
    <property type="match status" value="2"/>
</dbReference>
<dbReference type="EMBL" id="CAFBNB010000044">
    <property type="protein sequence ID" value="CAB4923668.1"/>
    <property type="molecule type" value="Genomic_DNA"/>
</dbReference>
<dbReference type="GO" id="GO:0015888">
    <property type="term" value="P:thiamine transport"/>
    <property type="evidence" value="ECO:0007669"/>
    <property type="project" value="TreeGrafter"/>
</dbReference>
<dbReference type="PANTHER" id="PTHR30006">
    <property type="entry name" value="THIAMINE-BINDING PERIPLASMIC PROTEIN-RELATED"/>
    <property type="match status" value="1"/>
</dbReference>
<dbReference type="GO" id="GO:0030975">
    <property type="term" value="F:thiamine binding"/>
    <property type="evidence" value="ECO:0007669"/>
    <property type="project" value="TreeGrafter"/>
</dbReference>
<gene>
    <name evidence="2" type="ORF">UFOPK3720_00360</name>
</gene>
<organism evidence="2">
    <name type="scientific">freshwater metagenome</name>
    <dbReference type="NCBI Taxonomy" id="449393"/>
    <lineage>
        <taxon>unclassified sequences</taxon>
        <taxon>metagenomes</taxon>
        <taxon>ecological metagenomes</taxon>
    </lineage>
</organism>
<protein>
    <submittedName>
        <fullName evidence="2">Unannotated protein</fullName>
    </submittedName>
</protein>
<name>A0A6J7HYX0_9ZZZZ</name>
<dbReference type="GO" id="GO:0030288">
    <property type="term" value="C:outer membrane-bounded periplasmic space"/>
    <property type="evidence" value="ECO:0007669"/>
    <property type="project" value="TreeGrafter"/>
</dbReference>
<sequence length="378" mass="39829">MHISVVLSLAAVLTVTACSGATTGSASLPAVTDPRAPCGATIQELTESASAEGALTVIATPDDWANYRSIIDGFEADYGISVDVVLPYASSAEELDIVSTSGGEAGRPDVIDIGPSFIQQALERDLVTAYKSTTWSQIPDSLKDPEGRWSGSYYGLLAIGANPDIVDVVPTTWSDLADPRYRGQVVLNGDPRQSGTGFAAVVAAALANGGSYTDITPGIDYFARLAQSGNLRVETITPDAVASGDVPIMLDWAYNLTTARGDLQEQGGNLAIHIPRDGIFGSYYAQAITKDPEHPCAARLWMEHLLGDASAIARLNGLAIPARFASIDAYGLIPPATQEILPSSRDIYALQFPSSNELALMNAQLEQQWGEKVAAVLG</sequence>
<reference evidence="2" key="1">
    <citation type="submission" date="2020-05" db="EMBL/GenBank/DDBJ databases">
        <authorList>
            <person name="Chiriac C."/>
            <person name="Salcher M."/>
            <person name="Ghai R."/>
            <person name="Kavagutti S V."/>
        </authorList>
    </citation>
    <scope>NUCLEOTIDE SEQUENCE</scope>
</reference>
<dbReference type="SUPFAM" id="SSF53850">
    <property type="entry name" value="Periplasmic binding protein-like II"/>
    <property type="match status" value="1"/>
</dbReference>
<proteinExistence type="predicted"/>
<dbReference type="GO" id="GO:0030976">
    <property type="term" value="F:thiamine pyrophosphate binding"/>
    <property type="evidence" value="ECO:0007669"/>
    <property type="project" value="TreeGrafter"/>
</dbReference>
<dbReference type="AlphaFoldDB" id="A0A6J7HYX0"/>
<evidence type="ECO:0000256" key="1">
    <source>
        <dbReference type="ARBA" id="ARBA00022729"/>
    </source>
</evidence>
<keyword evidence="1" id="KW-0732">Signal</keyword>